<comment type="caution">
    <text evidence="3">The sequence shown here is derived from an EMBL/GenBank/DDBJ whole genome shotgun (WGS) entry which is preliminary data.</text>
</comment>
<proteinExistence type="inferred from homology"/>
<feature type="signal peptide" evidence="2">
    <location>
        <begin position="1"/>
        <end position="32"/>
    </location>
</feature>
<dbReference type="PANTHER" id="PTHR30203">
    <property type="entry name" value="OUTER MEMBRANE CATION EFFLUX PROTEIN"/>
    <property type="match status" value="1"/>
</dbReference>
<comment type="similarity">
    <text evidence="1">Belongs to the outer membrane factor (OMF) (TC 1.B.17) family.</text>
</comment>
<gene>
    <name evidence="3" type="ORF">EZJ19_09255</name>
</gene>
<dbReference type="SUPFAM" id="SSF56954">
    <property type="entry name" value="Outer membrane efflux proteins (OEP)"/>
    <property type="match status" value="1"/>
</dbReference>
<dbReference type="Gene3D" id="1.20.1600.10">
    <property type="entry name" value="Outer membrane efflux proteins (OEP)"/>
    <property type="match status" value="1"/>
</dbReference>
<dbReference type="InterPro" id="IPR003423">
    <property type="entry name" value="OMP_efflux"/>
</dbReference>
<dbReference type="Pfam" id="PF02321">
    <property type="entry name" value="OEP"/>
    <property type="match status" value="1"/>
</dbReference>
<dbReference type="EMBL" id="SJZB01000033">
    <property type="protein sequence ID" value="TCJ14758.1"/>
    <property type="molecule type" value="Genomic_DNA"/>
</dbReference>
<keyword evidence="4" id="KW-1185">Reference proteome</keyword>
<protein>
    <recommendedName>
        <fullName evidence="5">TolC family protein</fullName>
    </recommendedName>
</protein>
<name>A0A4R1BCS2_9PROT</name>
<evidence type="ECO:0008006" key="5">
    <source>
        <dbReference type="Google" id="ProtNLM"/>
    </source>
</evidence>
<evidence type="ECO:0000313" key="3">
    <source>
        <dbReference type="EMBL" id="TCJ14758.1"/>
    </source>
</evidence>
<dbReference type="Proteomes" id="UP000295443">
    <property type="component" value="Unassembled WGS sequence"/>
</dbReference>
<feature type="chain" id="PRO_5020930232" description="TolC family protein" evidence="2">
    <location>
        <begin position="33"/>
        <end position="424"/>
    </location>
</feature>
<reference evidence="3 4" key="1">
    <citation type="submission" date="2019-03" db="EMBL/GenBank/DDBJ databases">
        <title>Genome sequence of Thiobacillaceae bacterium LSR1, a sulfur-oxidizing bacterium isolated from freshwater sediment.</title>
        <authorList>
            <person name="Li S."/>
        </authorList>
    </citation>
    <scope>NUCLEOTIDE SEQUENCE [LARGE SCALE GENOMIC DNA]</scope>
    <source>
        <strain evidence="3 4">LSR1</strain>
    </source>
</reference>
<keyword evidence="2" id="KW-0732">Signal</keyword>
<dbReference type="InterPro" id="IPR010131">
    <property type="entry name" value="MdtP/NodT-like"/>
</dbReference>
<evidence type="ECO:0000313" key="4">
    <source>
        <dbReference type="Proteomes" id="UP000295443"/>
    </source>
</evidence>
<evidence type="ECO:0000256" key="1">
    <source>
        <dbReference type="ARBA" id="ARBA00007613"/>
    </source>
</evidence>
<organism evidence="3 4">
    <name type="scientific">Parasulfuritortus cantonensis</name>
    <dbReference type="NCBI Taxonomy" id="2528202"/>
    <lineage>
        <taxon>Bacteria</taxon>
        <taxon>Pseudomonadati</taxon>
        <taxon>Pseudomonadota</taxon>
        <taxon>Betaproteobacteria</taxon>
        <taxon>Nitrosomonadales</taxon>
        <taxon>Thiobacillaceae</taxon>
        <taxon>Parasulfuritortus</taxon>
    </lineage>
</organism>
<evidence type="ECO:0000256" key="2">
    <source>
        <dbReference type="SAM" id="SignalP"/>
    </source>
</evidence>
<dbReference type="OrthoDB" id="9769048at2"/>
<dbReference type="GO" id="GO:0015562">
    <property type="term" value="F:efflux transmembrane transporter activity"/>
    <property type="evidence" value="ECO:0007669"/>
    <property type="project" value="InterPro"/>
</dbReference>
<dbReference type="AlphaFoldDB" id="A0A4R1BCS2"/>
<sequence length="424" mass="45666">MSCPKCQGRSRRRWLLPAVVLAAVLLVTVAHAGEPAPLGLTDAVRLALARQPVLDAQAAAVDAAAATAVAAGQWPDPKLRVGLASLPLDTYSFTQEAMTQFTVAVSQTVPVAGKARLAGARGERASELARAQLEAVRRRVARDAALAWLAAWWPEASLDLVRRIGREWDGQLAWADVAYQTDKLAQDEVVAMRGQAQVNGDRQDDLARQARRGRAELARWLGEATAAPLADPADVPALPAPAELAARLDDHPELAALAGAVAVARAEVDLARAAYKPDLTFDVGYGLRGAERPDLISFGVAMDLPVFTANRQDRRLAAAEARVTQAEQTLADRRLGLRAELDAALADWQAAHRRIARFDQEILPLASQRVTSALNAYASDRATFGRVAEARRAELEARLGRLGQRVALARAQVQIDYLTQEVQP</sequence>
<dbReference type="PANTHER" id="PTHR30203:SF24">
    <property type="entry name" value="BLR4935 PROTEIN"/>
    <property type="match status" value="1"/>
</dbReference>
<accession>A0A4R1BCS2</accession>